<keyword evidence="11" id="KW-1208">Phospholipid metabolism</keyword>
<keyword evidence="12" id="KW-0012">Acyltransferase</keyword>
<keyword evidence="9 14" id="KW-0472">Membrane</keyword>
<evidence type="ECO:0000256" key="14">
    <source>
        <dbReference type="SAM" id="Phobius"/>
    </source>
</evidence>
<dbReference type="Pfam" id="PF10998">
    <property type="entry name" value="DUF2838"/>
    <property type="match status" value="1"/>
</dbReference>
<evidence type="ECO:0000256" key="11">
    <source>
        <dbReference type="ARBA" id="ARBA00023264"/>
    </source>
</evidence>
<reference evidence="15 16" key="1">
    <citation type="submission" date="2021-08" db="EMBL/GenBank/DDBJ databases">
        <title>WGS assembly of Ceratopteris richardii.</title>
        <authorList>
            <person name="Marchant D.B."/>
            <person name="Chen G."/>
            <person name="Jenkins J."/>
            <person name="Shu S."/>
            <person name="Leebens-Mack J."/>
            <person name="Grimwood J."/>
            <person name="Schmutz J."/>
            <person name="Soltis P."/>
            <person name="Soltis D."/>
            <person name="Chen Z.-H."/>
        </authorList>
    </citation>
    <scope>NUCLEOTIDE SEQUENCE [LARGE SCALE GENOMIC DNA]</scope>
    <source>
        <strain evidence="15">Whitten #5841</strain>
        <tissue evidence="15">Leaf</tissue>
    </source>
</reference>
<keyword evidence="7 14" id="KW-1133">Transmembrane helix</keyword>
<feature type="region of interest" description="Disordered" evidence="13">
    <location>
        <begin position="338"/>
        <end position="372"/>
    </location>
</feature>
<comment type="caution">
    <text evidence="15">The sequence shown here is derived from an EMBL/GenBank/DDBJ whole genome shotgun (WGS) entry which is preliminary data.</text>
</comment>
<feature type="region of interest" description="Disordered" evidence="13">
    <location>
        <begin position="1"/>
        <end position="25"/>
    </location>
</feature>
<keyword evidence="8" id="KW-0443">Lipid metabolism</keyword>
<feature type="transmembrane region" description="Helical" evidence="14">
    <location>
        <begin position="161"/>
        <end position="180"/>
    </location>
</feature>
<keyword evidence="5" id="KW-0808">Transferase</keyword>
<feature type="transmembrane region" description="Helical" evidence="14">
    <location>
        <begin position="309"/>
        <end position="327"/>
    </location>
</feature>
<dbReference type="PANTHER" id="PTHR31201:SF1">
    <property type="entry name" value="GLYCEROPHOSPHOCHOLINE ACYLTRANSFERASE 1"/>
    <property type="match status" value="1"/>
</dbReference>
<dbReference type="Proteomes" id="UP000825935">
    <property type="component" value="Chromosome 27"/>
</dbReference>
<evidence type="ECO:0000313" key="16">
    <source>
        <dbReference type="Proteomes" id="UP000825935"/>
    </source>
</evidence>
<dbReference type="OrthoDB" id="406287at2759"/>
<evidence type="ECO:0000256" key="2">
    <source>
        <dbReference type="ARBA" id="ARBA00006675"/>
    </source>
</evidence>
<dbReference type="GO" id="GO:0016020">
    <property type="term" value="C:membrane"/>
    <property type="evidence" value="ECO:0007669"/>
    <property type="project" value="UniProtKB-SubCell"/>
</dbReference>
<dbReference type="InterPro" id="IPR021261">
    <property type="entry name" value="GPCAT"/>
</dbReference>
<evidence type="ECO:0000256" key="4">
    <source>
        <dbReference type="ARBA" id="ARBA00022516"/>
    </source>
</evidence>
<feature type="transmembrane region" description="Helical" evidence="14">
    <location>
        <begin position="55"/>
        <end position="72"/>
    </location>
</feature>
<keyword evidence="6 14" id="KW-0812">Transmembrane</keyword>
<evidence type="ECO:0000313" key="15">
    <source>
        <dbReference type="EMBL" id="KAH7294495.1"/>
    </source>
</evidence>
<evidence type="ECO:0000256" key="8">
    <source>
        <dbReference type="ARBA" id="ARBA00023098"/>
    </source>
</evidence>
<dbReference type="EMBL" id="CM035432">
    <property type="protein sequence ID" value="KAH7294495.1"/>
    <property type="molecule type" value="Genomic_DNA"/>
</dbReference>
<name>A0A8T2RG11_CERRI</name>
<protein>
    <recommendedName>
        <fullName evidence="3">Glycerophosphocholine acyltransferase 1</fullName>
    </recommendedName>
</protein>
<dbReference type="OMA" id="WKRRVPT"/>
<dbReference type="GO" id="GO:0006656">
    <property type="term" value="P:phosphatidylcholine biosynthetic process"/>
    <property type="evidence" value="ECO:0007669"/>
    <property type="project" value="TreeGrafter"/>
</dbReference>
<keyword evidence="10" id="KW-0594">Phospholipid biosynthesis</keyword>
<proteinExistence type="inferred from homology"/>
<evidence type="ECO:0000256" key="6">
    <source>
        <dbReference type="ARBA" id="ARBA00022692"/>
    </source>
</evidence>
<feature type="transmembrane region" description="Helical" evidence="14">
    <location>
        <begin position="104"/>
        <end position="124"/>
    </location>
</feature>
<gene>
    <name evidence="15" type="ORF">KP509_27G003300</name>
</gene>
<comment type="similarity">
    <text evidence="2">Belongs to the GPC1 family.</text>
</comment>
<feature type="transmembrane region" description="Helical" evidence="14">
    <location>
        <begin position="209"/>
        <end position="231"/>
    </location>
</feature>
<evidence type="ECO:0000256" key="12">
    <source>
        <dbReference type="ARBA" id="ARBA00023315"/>
    </source>
</evidence>
<evidence type="ECO:0000256" key="5">
    <source>
        <dbReference type="ARBA" id="ARBA00022679"/>
    </source>
</evidence>
<evidence type="ECO:0000256" key="7">
    <source>
        <dbReference type="ARBA" id="ARBA00022989"/>
    </source>
</evidence>
<feature type="transmembrane region" description="Helical" evidence="14">
    <location>
        <begin position="78"/>
        <end position="97"/>
    </location>
</feature>
<keyword evidence="16" id="KW-1185">Reference proteome</keyword>
<keyword evidence="4" id="KW-0444">Lipid biosynthesis</keyword>
<evidence type="ECO:0000256" key="13">
    <source>
        <dbReference type="SAM" id="MobiDB-lite"/>
    </source>
</evidence>
<evidence type="ECO:0000256" key="9">
    <source>
        <dbReference type="ARBA" id="ARBA00023136"/>
    </source>
</evidence>
<sequence>MTSREDFRGSVDGLKQRKSSLSPPQVVSETKQVIKRQAVRVANQAHEHETLLNKITYLLGVLGFGTFCFLLGSRPQDIPFLYCLFFIVVAPLRWIYYRFKKWHYYLLDFCYYANAIFITMLLFYPNNERLFMVCFSFSEGPLAWALIVWRCSLVFNSFDKIVSVLIHLLPGTVFFIIRWWDPTTFSHHSNEVVGPWPAWPVVNNQAAQWVWLFSVPLLVYCIWQALYFLIVEGLRRQRLLRDPEVMTSYRELKRKAERANNIWWRLSGMMGAEKRVYMYAIIQAIFTVATLAFTVPLFQSYWLHTWFEIFKLSATVWNGGNYIFEVMPRQAVAKKMKKTTNRSASDEYGRSNGGPSDVKETKTSFSEKANALQKEPICTHCRKASVEDVTESLPVLEG</sequence>
<dbReference type="PANTHER" id="PTHR31201">
    <property type="entry name" value="OS01G0585100 PROTEIN"/>
    <property type="match status" value="1"/>
</dbReference>
<feature type="transmembrane region" description="Helical" evidence="14">
    <location>
        <begin position="276"/>
        <end position="297"/>
    </location>
</feature>
<evidence type="ECO:0000256" key="3">
    <source>
        <dbReference type="ARBA" id="ARBA00019082"/>
    </source>
</evidence>
<accession>A0A8T2RG11</accession>
<feature type="transmembrane region" description="Helical" evidence="14">
    <location>
        <begin position="130"/>
        <end position="149"/>
    </location>
</feature>
<organism evidence="15 16">
    <name type="scientific">Ceratopteris richardii</name>
    <name type="common">Triangle waterfern</name>
    <dbReference type="NCBI Taxonomy" id="49495"/>
    <lineage>
        <taxon>Eukaryota</taxon>
        <taxon>Viridiplantae</taxon>
        <taxon>Streptophyta</taxon>
        <taxon>Embryophyta</taxon>
        <taxon>Tracheophyta</taxon>
        <taxon>Polypodiopsida</taxon>
        <taxon>Polypodiidae</taxon>
        <taxon>Polypodiales</taxon>
        <taxon>Pteridineae</taxon>
        <taxon>Pteridaceae</taxon>
        <taxon>Parkerioideae</taxon>
        <taxon>Ceratopteris</taxon>
    </lineage>
</organism>
<dbReference type="GO" id="GO:0016746">
    <property type="term" value="F:acyltransferase activity"/>
    <property type="evidence" value="ECO:0007669"/>
    <property type="project" value="UniProtKB-KW"/>
</dbReference>
<evidence type="ECO:0000256" key="10">
    <source>
        <dbReference type="ARBA" id="ARBA00023209"/>
    </source>
</evidence>
<comment type="subcellular location">
    <subcellularLocation>
        <location evidence="1">Membrane</location>
        <topology evidence="1">Multi-pass membrane protein</topology>
    </subcellularLocation>
</comment>
<evidence type="ECO:0000256" key="1">
    <source>
        <dbReference type="ARBA" id="ARBA00004141"/>
    </source>
</evidence>
<dbReference type="AlphaFoldDB" id="A0A8T2RG11"/>